<sequence length="181" mass="21360">MIRITILLFFFTLSTMAQITVSGRVFDGKNKPFPKAIVSNGREKVYTDSQGNYTIQAKLFDILYFEGEAKEEGRKIGYEEYCVVENTPYQECNKTLYSIPLHKCEMEIICTYGISFYLNDKKITTDNEVFKERVRNGEFYTYQIRTCNELPETIEKLSRYTVLVYTKDYYNEHIKNKSKKK</sequence>
<keyword evidence="3" id="KW-1185">Reference proteome</keyword>
<organism evidence="2 3">
    <name type="scientific">Capnocytophaga granulosa</name>
    <dbReference type="NCBI Taxonomy" id="45242"/>
    <lineage>
        <taxon>Bacteria</taxon>
        <taxon>Pseudomonadati</taxon>
        <taxon>Bacteroidota</taxon>
        <taxon>Flavobacteriia</taxon>
        <taxon>Flavobacteriales</taxon>
        <taxon>Flavobacteriaceae</taxon>
        <taxon>Capnocytophaga</taxon>
    </lineage>
</organism>
<dbReference type="RefSeq" id="WP_016420552.1">
    <property type="nucleotide sequence ID" value="NZ_FNND01000003.1"/>
</dbReference>
<dbReference type="AlphaFoldDB" id="A0A1H2VIT7"/>
<dbReference type="Proteomes" id="UP000182771">
    <property type="component" value="Unassembled WGS sequence"/>
</dbReference>
<feature type="chain" id="PRO_5028869262" description="CarboxypepD_reg-like domain-containing protein" evidence="1">
    <location>
        <begin position="18"/>
        <end position="181"/>
    </location>
</feature>
<keyword evidence="1" id="KW-0732">Signal</keyword>
<proteinExistence type="predicted"/>
<gene>
    <name evidence="2" type="ORF">SAMN05444420_103197</name>
</gene>
<evidence type="ECO:0000313" key="2">
    <source>
        <dbReference type="EMBL" id="SDW68227.1"/>
    </source>
</evidence>
<dbReference type="InterPro" id="IPR008969">
    <property type="entry name" value="CarboxyPept-like_regulatory"/>
</dbReference>
<comment type="caution">
    <text evidence="2">The sequence shown here is derived from an EMBL/GenBank/DDBJ whole genome shotgun (WGS) entry which is preliminary data.</text>
</comment>
<feature type="signal peptide" evidence="1">
    <location>
        <begin position="1"/>
        <end position="17"/>
    </location>
</feature>
<accession>A0A1H2VIT7</accession>
<protein>
    <recommendedName>
        <fullName evidence="4">CarboxypepD_reg-like domain-containing protein</fullName>
    </recommendedName>
</protein>
<dbReference type="OrthoDB" id="1147855at2"/>
<reference evidence="2 3" key="1">
    <citation type="submission" date="2016-10" db="EMBL/GenBank/DDBJ databases">
        <authorList>
            <person name="Varghese N."/>
            <person name="Submissions S."/>
        </authorList>
    </citation>
    <scope>NUCLEOTIDE SEQUENCE [LARGE SCALE GENOMIC DNA]</scope>
    <source>
        <strain evidence="2 3">DSM 11449</strain>
    </source>
</reference>
<name>A0A1H2VIT7_9FLAO</name>
<dbReference type="EMBL" id="FNND01000003">
    <property type="protein sequence ID" value="SDW68227.1"/>
    <property type="molecule type" value="Genomic_DNA"/>
</dbReference>
<dbReference type="SUPFAM" id="SSF49464">
    <property type="entry name" value="Carboxypeptidase regulatory domain-like"/>
    <property type="match status" value="1"/>
</dbReference>
<evidence type="ECO:0008006" key="4">
    <source>
        <dbReference type="Google" id="ProtNLM"/>
    </source>
</evidence>
<evidence type="ECO:0000256" key="1">
    <source>
        <dbReference type="SAM" id="SignalP"/>
    </source>
</evidence>
<evidence type="ECO:0000313" key="3">
    <source>
        <dbReference type="Proteomes" id="UP000182771"/>
    </source>
</evidence>